<protein>
    <recommendedName>
        <fullName evidence="1">Thioredoxin domain-containing protein</fullName>
    </recommendedName>
</protein>
<dbReference type="Gene3D" id="3.40.30.10">
    <property type="entry name" value="Glutaredoxin"/>
    <property type="match status" value="1"/>
</dbReference>
<dbReference type="InterPro" id="IPR013766">
    <property type="entry name" value="Thioredoxin_domain"/>
</dbReference>
<name>A0A6C0EJF4_9ZZZZ</name>
<dbReference type="GO" id="GO:0034976">
    <property type="term" value="P:response to endoplasmic reticulum stress"/>
    <property type="evidence" value="ECO:0007669"/>
    <property type="project" value="TreeGrafter"/>
</dbReference>
<dbReference type="PROSITE" id="PS00194">
    <property type="entry name" value="THIOREDOXIN_1"/>
    <property type="match status" value="1"/>
</dbReference>
<dbReference type="Pfam" id="PF00085">
    <property type="entry name" value="Thioredoxin"/>
    <property type="match status" value="1"/>
</dbReference>
<dbReference type="AlphaFoldDB" id="A0A6C0EJF4"/>
<dbReference type="InterPro" id="IPR036249">
    <property type="entry name" value="Thioredoxin-like_sf"/>
</dbReference>
<reference evidence="2" key="1">
    <citation type="journal article" date="2020" name="Nature">
        <title>Giant virus diversity and host interactions through global metagenomics.</title>
        <authorList>
            <person name="Schulz F."/>
            <person name="Roux S."/>
            <person name="Paez-Espino D."/>
            <person name="Jungbluth S."/>
            <person name="Walsh D.A."/>
            <person name="Denef V.J."/>
            <person name="McMahon K.D."/>
            <person name="Konstantinidis K.T."/>
            <person name="Eloe-Fadrosh E.A."/>
            <person name="Kyrpides N.C."/>
            <person name="Woyke T."/>
        </authorList>
    </citation>
    <scope>NUCLEOTIDE SEQUENCE</scope>
    <source>
        <strain evidence="2">GVMAG-M-3300001351-8</strain>
    </source>
</reference>
<dbReference type="CDD" id="cd02961">
    <property type="entry name" value="PDI_a_family"/>
    <property type="match status" value="1"/>
</dbReference>
<feature type="domain" description="Thioredoxin" evidence="1">
    <location>
        <begin position="1"/>
        <end position="120"/>
    </location>
</feature>
<dbReference type="SUPFAM" id="SSF52833">
    <property type="entry name" value="Thioredoxin-like"/>
    <property type="match status" value="1"/>
</dbReference>
<evidence type="ECO:0000313" key="2">
    <source>
        <dbReference type="EMBL" id="QHT29138.1"/>
    </source>
</evidence>
<proteinExistence type="predicted"/>
<dbReference type="GO" id="GO:0005788">
    <property type="term" value="C:endoplasmic reticulum lumen"/>
    <property type="evidence" value="ECO:0007669"/>
    <property type="project" value="TreeGrafter"/>
</dbReference>
<dbReference type="PANTHER" id="PTHR45815:SF3">
    <property type="entry name" value="PROTEIN DISULFIDE-ISOMERASE A6"/>
    <property type="match status" value="1"/>
</dbReference>
<dbReference type="PANTHER" id="PTHR45815">
    <property type="entry name" value="PROTEIN DISULFIDE-ISOMERASE A6"/>
    <property type="match status" value="1"/>
</dbReference>
<evidence type="ECO:0000259" key="1">
    <source>
        <dbReference type="PROSITE" id="PS51352"/>
    </source>
</evidence>
<sequence length="124" mass="14085">MTDSKYSNSDVIELSSKDFNNKILINSKFKNKNGLIKFYAPWCPHCVEMTKPLKFLATELKNKGFLIGVVNTDIHPKVAQTFNINGIPTIYTLNTNGDMELYNEGKDIESLLNHITKFTNLIIT</sequence>
<dbReference type="EMBL" id="MN738869">
    <property type="protein sequence ID" value="QHT29138.1"/>
    <property type="molecule type" value="Genomic_DNA"/>
</dbReference>
<accession>A0A6C0EJF4</accession>
<dbReference type="InterPro" id="IPR017937">
    <property type="entry name" value="Thioredoxin_CS"/>
</dbReference>
<organism evidence="2">
    <name type="scientific">viral metagenome</name>
    <dbReference type="NCBI Taxonomy" id="1070528"/>
    <lineage>
        <taxon>unclassified sequences</taxon>
        <taxon>metagenomes</taxon>
        <taxon>organismal metagenomes</taxon>
    </lineage>
</organism>
<dbReference type="PROSITE" id="PS51352">
    <property type="entry name" value="THIOREDOXIN_2"/>
    <property type="match status" value="1"/>
</dbReference>
<dbReference type="GO" id="GO:0015035">
    <property type="term" value="F:protein-disulfide reductase activity"/>
    <property type="evidence" value="ECO:0007669"/>
    <property type="project" value="TreeGrafter"/>
</dbReference>